<dbReference type="EMBL" id="JXJN01015442">
    <property type="status" value="NOT_ANNOTATED_CDS"/>
    <property type="molecule type" value="Genomic_DNA"/>
</dbReference>
<dbReference type="PROSITE" id="PS00028">
    <property type="entry name" value="ZINC_FINGER_C2H2_1"/>
    <property type="match status" value="1"/>
</dbReference>
<name>A0A1B0BJK4_9MUSC</name>
<accession>A0A1B0BJK4</accession>
<keyword evidence="1" id="KW-0479">Metal-binding</keyword>
<keyword evidence="7" id="KW-1185">Reference proteome</keyword>
<keyword evidence="2" id="KW-0677">Repeat</keyword>
<evidence type="ECO:0000256" key="1">
    <source>
        <dbReference type="ARBA" id="ARBA00022723"/>
    </source>
</evidence>
<evidence type="ECO:0000256" key="3">
    <source>
        <dbReference type="ARBA" id="ARBA00022771"/>
    </source>
</evidence>
<evidence type="ECO:0000259" key="5">
    <source>
        <dbReference type="PROSITE" id="PS00028"/>
    </source>
</evidence>
<keyword evidence="3" id="KW-0863">Zinc-finger</keyword>
<evidence type="ECO:0000256" key="2">
    <source>
        <dbReference type="ARBA" id="ARBA00022737"/>
    </source>
</evidence>
<dbReference type="VEuPathDB" id="VectorBase:GPPI032189"/>
<dbReference type="Proteomes" id="UP000092460">
    <property type="component" value="Unassembled WGS sequence"/>
</dbReference>
<dbReference type="PANTHER" id="PTHR23057:SF0">
    <property type="entry name" value="JUXTAPOSED WITH ANOTHER ZINC FINGER PROTEIN 1"/>
    <property type="match status" value="1"/>
</dbReference>
<dbReference type="InterPro" id="IPR013087">
    <property type="entry name" value="Znf_C2H2_type"/>
</dbReference>
<keyword evidence="4" id="KW-0862">Zinc</keyword>
<dbReference type="EnsemblMetazoa" id="GPPI032189-RA">
    <property type="protein sequence ID" value="GPPI032189-PA"/>
    <property type="gene ID" value="GPPI032189"/>
</dbReference>
<dbReference type="AlphaFoldDB" id="A0A1B0BJK4"/>
<feature type="domain" description="C2H2-type" evidence="5">
    <location>
        <begin position="37"/>
        <end position="60"/>
    </location>
</feature>
<evidence type="ECO:0000256" key="4">
    <source>
        <dbReference type="ARBA" id="ARBA00022833"/>
    </source>
</evidence>
<protein>
    <recommendedName>
        <fullName evidence="5">C2H2-type domain-containing protein</fullName>
    </recommendedName>
</protein>
<reference evidence="6" key="2">
    <citation type="submission" date="2020-05" db="UniProtKB">
        <authorList>
            <consortium name="EnsemblMetazoa"/>
        </authorList>
    </citation>
    <scope>IDENTIFICATION</scope>
    <source>
        <strain evidence="6">IAEA</strain>
    </source>
</reference>
<evidence type="ECO:0000313" key="6">
    <source>
        <dbReference type="EnsemblMetazoa" id="GPPI032189-PA"/>
    </source>
</evidence>
<evidence type="ECO:0000313" key="7">
    <source>
        <dbReference type="Proteomes" id="UP000092460"/>
    </source>
</evidence>
<dbReference type="PANTHER" id="PTHR23057">
    <property type="entry name" value="JUXTAPOSED WITH ANOTHER ZINC FINGER PROTEIN 1"/>
    <property type="match status" value="1"/>
</dbReference>
<organism evidence="6 7">
    <name type="scientific">Glossina palpalis gambiensis</name>
    <dbReference type="NCBI Taxonomy" id="67801"/>
    <lineage>
        <taxon>Eukaryota</taxon>
        <taxon>Metazoa</taxon>
        <taxon>Ecdysozoa</taxon>
        <taxon>Arthropoda</taxon>
        <taxon>Hexapoda</taxon>
        <taxon>Insecta</taxon>
        <taxon>Pterygota</taxon>
        <taxon>Neoptera</taxon>
        <taxon>Endopterygota</taxon>
        <taxon>Diptera</taxon>
        <taxon>Brachycera</taxon>
        <taxon>Muscomorpha</taxon>
        <taxon>Hippoboscoidea</taxon>
        <taxon>Glossinidae</taxon>
        <taxon>Glossina</taxon>
    </lineage>
</organism>
<sequence>MKKSTVDIKFEINKRSFQLSMRTGLVAKMVSFFFNICTFDGCGINFSSLFDLINHIEIKHINYDPEFIEKQERSQPESLPLSYILPFTSENASKERIFLSNKMARIGLTQNVASRRRRQSRCSSNCSKSSTYKYFKSFTSAIPVYTKHCQNANGIRYHSQKVYKESGLRCRSLASLEPSSRSNTLTSGSSCFVSTSADGLENVVVESVAKIATCARSTPYCSWIVSCIREEHKYSGK</sequence>
<reference evidence="7" key="1">
    <citation type="submission" date="2015-01" db="EMBL/GenBank/DDBJ databases">
        <authorList>
            <person name="Aksoy S."/>
            <person name="Warren W."/>
            <person name="Wilson R.K."/>
        </authorList>
    </citation>
    <scope>NUCLEOTIDE SEQUENCE [LARGE SCALE GENOMIC DNA]</scope>
    <source>
        <strain evidence="7">IAEA</strain>
    </source>
</reference>
<dbReference type="STRING" id="67801.A0A1B0BJK4"/>
<dbReference type="InterPro" id="IPR051580">
    <property type="entry name" value="ZnF-Chromatin_assoc"/>
</dbReference>
<dbReference type="GO" id="GO:0005634">
    <property type="term" value="C:nucleus"/>
    <property type="evidence" value="ECO:0007669"/>
    <property type="project" value="TreeGrafter"/>
</dbReference>
<proteinExistence type="predicted"/>
<dbReference type="GO" id="GO:0008270">
    <property type="term" value="F:zinc ion binding"/>
    <property type="evidence" value="ECO:0007669"/>
    <property type="project" value="UniProtKB-KW"/>
</dbReference>
<dbReference type="Gene3D" id="3.30.160.60">
    <property type="entry name" value="Classic Zinc Finger"/>
    <property type="match status" value="1"/>
</dbReference>